<gene>
    <name evidence="2" type="ORF">V6N12_022521</name>
</gene>
<feature type="region of interest" description="Disordered" evidence="1">
    <location>
        <begin position="27"/>
        <end position="107"/>
    </location>
</feature>
<name>A0ABR2FUY4_9ROSI</name>
<organism evidence="2 3">
    <name type="scientific">Hibiscus sabdariffa</name>
    <name type="common">roselle</name>
    <dbReference type="NCBI Taxonomy" id="183260"/>
    <lineage>
        <taxon>Eukaryota</taxon>
        <taxon>Viridiplantae</taxon>
        <taxon>Streptophyta</taxon>
        <taxon>Embryophyta</taxon>
        <taxon>Tracheophyta</taxon>
        <taxon>Spermatophyta</taxon>
        <taxon>Magnoliopsida</taxon>
        <taxon>eudicotyledons</taxon>
        <taxon>Gunneridae</taxon>
        <taxon>Pentapetalae</taxon>
        <taxon>rosids</taxon>
        <taxon>malvids</taxon>
        <taxon>Malvales</taxon>
        <taxon>Malvaceae</taxon>
        <taxon>Malvoideae</taxon>
        <taxon>Hibiscus</taxon>
    </lineage>
</organism>
<proteinExistence type="predicted"/>
<feature type="compositionally biased region" description="Low complexity" evidence="1">
    <location>
        <begin position="52"/>
        <end position="72"/>
    </location>
</feature>
<accession>A0ABR2FUY4</accession>
<keyword evidence="3" id="KW-1185">Reference proteome</keyword>
<dbReference type="EMBL" id="JBBPBM010000004">
    <property type="protein sequence ID" value="KAK8588064.1"/>
    <property type="molecule type" value="Genomic_DNA"/>
</dbReference>
<evidence type="ECO:0000313" key="3">
    <source>
        <dbReference type="Proteomes" id="UP001472677"/>
    </source>
</evidence>
<protein>
    <submittedName>
        <fullName evidence="2">Uncharacterized protein</fullName>
    </submittedName>
</protein>
<comment type="caution">
    <text evidence="2">The sequence shown here is derived from an EMBL/GenBank/DDBJ whole genome shotgun (WGS) entry which is preliminary data.</text>
</comment>
<reference evidence="2 3" key="1">
    <citation type="journal article" date="2024" name="G3 (Bethesda)">
        <title>Genome assembly of Hibiscus sabdariffa L. provides insights into metabolisms of medicinal natural products.</title>
        <authorList>
            <person name="Kim T."/>
        </authorList>
    </citation>
    <scope>NUCLEOTIDE SEQUENCE [LARGE SCALE GENOMIC DNA]</scope>
    <source>
        <strain evidence="2">TK-2024</strain>
        <tissue evidence="2">Old leaves</tissue>
    </source>
</reference>
<evidence type="ECO:0000256" key="1">
    <source>
        <dbReference type="SAM" id="MobiDB-lite"/>
    </source>
</evidence>
<evidence type="ECO:0000313" key="2">
    <source>
        <dbReference type="EMBL" id="KAK8588064.1"/>
    </source>
</evidence>
<sequence>MGIVVHVRIFLKQTPLRLMFKFARTRSGPELTESYGKSTSQGKRQSYDTKLSSSASNSFVSSSRVSNSDTSTKVQHKFSGETQGSTREDRIDVYRYQGNRGGDVDFD</sequence>
<feature type="compositionally biased region" description="Polar residues" evidence="1">
    <location>
        <begin position="35"/>
        <end position="51"/>
    </location>
</feature>
<dbReference type="Proteomes" id="UP001472677">
    <property type="component" value="Unassembled WGS sequence"/>
</dbReference>